<evidence type="ECO:0000313" key="1">
    <source>
        <dbReference type="EMBL" id="MBC5853259.1"/>
    </source>
</evidence>
<comment type="caution">
    <text evidence="1">The sequence shown here is derived from an EMBL/GenBank/DDBJ whole genome shotgun (WGS) entry which is preliminary data.</text>
</comment>
<accession>A0A9X0RBA9</accession>
<keyword evidence="2" id="KW-1185">Reference proteome</keyword>
<dbReference type="Gene3D" id="2.60.60.30">
    <property type="entry name" value="sav2460 like domains"/>
    <property type="match status" value="1"/>
</dbReference>
<dbReference type="Proteomes" id="UP000615796">
    <property type="component" value="Unassembled WGS sequence"/>
</dbReference>
<dbReference type="RefSeq" id="WP_187027405.1">
    <property type="nucleotide sequence ID" value="NZ_JACRUP010000030.1"/>
</dbReference>
<reference evidence="1" key="1">
    <citation type="submission" date="2020-08" db="EMBL/GenBank/DDBJ databases">
        <title>Genome Sequencing and Pan-Genome Analysis of Migratory bird Vibrio Strains, Inner Mongolia.</title>
        <authorList>
            <person name="Zheng L."/>
        </authorList>
    </citation>
    <scope>NUCLEOTIDE SEQUENCE</scope>
    <source>
        <strain evidence="1">M13F</strain>
    </source>
</reference>
<gene>
    <name evidence="1" type="ORF">H8Q88_20485</name>
</gene>
<name>A0A9X0RBA9_VIBME</name>
<sequence>MNTIILTKKNPVISLKKESVVGKIGINLNWNQKKGFFASVLGTNADLDLGCLYELKNGRKGCVQALGNAFGSLQSEPYIKLDHDDRTGESDSGENMDVNASKWNHIQRVLVFAYIYNGVINWNGIDGVVTVKVAGHEDIVVNMENAQNGKTMCAIAMLENDNGSIKVTRLEEYFKGHEAMDRAHGWNMNWTPGRK</sequence>
<dbReference type="EMBL" id="JACRUP010000030">
    <property type="protein sequence ID" value="MBC5853259.1"/>
    <property type="molecule type" value="Genomic_DNA"/>
</dbReference>
<protein>
    <submittedName>
        <fullName evidence="1">Tellurium resistance</fullName>
    </submittedName>
</protein>
<proteinExistence type="predicted"/>
<dbReference type="AlphaFoldDB" id="A0A9X0RBA9"/>
<evidence type="ECO:0000313" key="2">
    <source>
        <dbReference type="Proteomes" id="UP000615796"/>
    </source>
</evidence>
<organism evidence="1 2">
    <name type="scientific">Vibrio metschnikovii</name>
    <dbReference type="NCBI Taxonomy" id="28172"/>
    <lineage>
        <taxon>Bacteria</taxon>
        <taxon>Pseudomonadati</taxon>
        <taxon>Pseudomonadota</taxon>
        <taxon>Gammaproteobacteria</taxon>
        <taxon>Vibrionales</taxon>
        <taxon>Vibrionaceae</taxon>
        <taxon>Vibrio</taxon>
    </lineage>
</organism>